<gene>
    <name evidence="2" type="ORF">CEUTPL_LOCUS2946</name>
</gene>
<feature type="compositionally biased region" description="Basic and acidic residues" evidence="1">
    <location>
        <begin position="481"/>
        <end position="515"/>
    </location>
</feature>
<organism evidence="2 3">
    <name type="scientific">Ceutorhynchus assimilis</name>
    <name type="common">cabbage seed weevil</name>
    <dbReference type="NCBI Taxonomy" id="467358"/>
    <lineage>
        <taxon>Eukaryota</taxon>
        <taxon>Metazoa</taxon>
        <taxon>Ecdysozoa</taxon>
        <taxon>Arthropoda</taxon>
        <taxon>Hexapoda</taxon>
        <taxon>Insecta</taxon>
        <taxon>Pterygota</taxon>
        <taxon>Neoptera</taxon>
        <taxon>Endopterygota</taxon>
        <taxon>Coleoptera</taxon>
        <taxon>Polyphaga</taxon>
        <taxon>Cucujiformia</taxon>
        <taxon>Curculionidae</taxon>
        <taxon>Ceutorhynchinae</taxon>
        <taxon>Ceutorhynchus</taxon>
    </lineage>
</organism>
<keyword evidence="3" id="KW-1185">Reference proteome</keyword>
<evidence type="ECO:0008006" key="4">
    <source>
        <dbReference type="Google" id="ProtNLM"/>
    </source>
</evidence>
<dbReference type="GO" id="GO:0005829">
    <property type="term" value="C:cytosol"/>
    <property type="evidence" value="ECO:0007669"/>
    <property type="project" value="TreeGrafter"/>
</dbReference>
<evidence type="ECO:0000313" key="3">
    <source>
        <dbReference type="Proteomes" id="UP001152799"/>
    </source>
</evidence>
<evidence type="ECO:0000313" key="2">
    <source>
        <dbReference type="EMBL" id="CAG9762262.1"/>
    </source>
</evidence>
<dbReference type="Gene3D" id="1.25.40.180">
    <property type="match status" value="1"/>
</dbReference>
<dbReference type="InterPro" id="IPR016024">
    <property type="entry name" value="ARM-type_fold"/>
</dbReference>
<dbReference type="SUPFAM" id="SSF48371">
    <property type="entry name" value="ARM repeat"/>
    <property type="match status" value="1"/>
</dbReference>
<feature type="compositionally biased region" description="Polar residues" evidence="1">
    <location>
        <begin position="397"/>
        <end position="432"/>
    </location>
</feature>
<evidence type="ECO:0000256" key="1">
    <source>
        <dbReference type="SAM" id="MobiDB-lite"/>
    </source>
</evidence>
<dbReference type="Proteomes" id="UP001152799">
    <property type="component" value="Chromosome 11"/>
</dbReference>
<dbReference type="InterPro" id="IPR051367">
    <property type="entry name" value="mRNA_TranslReg/HistoneTransl"/>
</dbReference>
<dbReference type="GO" id="GO:0008494">
    <property type="term" value="F:translation activator activity"/>
    <property type="evidence" value="ECO:0007669"/>
    <property type="project" value="TreeGrafter"/>
</dbReference>
<dbReference type="OrthoDB" id="6484979at2759"/>
<feature type="compositionally biased region" description="Low complexity" evidence="1">
    <location>
        <begin position="443"/>
        <end position="454"/>
    </location>
</feature>
<proteinExistence type="predicted"/>
<reference evidence="2" key="1">
    <citation type="submission" date="2022-01" db="EMBL/GenBank/DDBJ databases">
        <authorList>
            <person name="King R."/>
        </authorList>
    </citation>
    <scope>NUCLEOTIDE SEQUENCE</scope>
</reference>
<sequence>MSGGIGRGRGWLKLKSQDIKNPGSESPSTLANDASQQFSDACEDYAGLISEIKQLNINDDGIKFNQKIRHILESWNEECQNAMDVEKSFESIHSASLRDSEMATKLVLLIASRTFLSQEVHGTNIRLMFLRRLQNSFEECAQIKSTDPHAFRNSVQLMGEFYNKARLANGQQFAFMATPLLSYFEMLLESVDPLDFKLFTIQLYLNGSSLRHECPEKVANIISKVRYMLCSEETYTRECKLWLILAMEVSSNRFALLPADVHNFYQNELGDHAMACFQGSHATLTVQTNPNKTLDTFHSNVNVLQVSTDSGYQNNSVSDVSTNNSSSIHNDSSLNYTENKEPQSNNKAKPGRPILGIGARLQRSKVPPTETNPIEFTWEPQNNSNISQPSNVDPGNHQASNMESTSRQPSNMDPPASNTESKTRPMSNTDSSSHQEARNRQTSSIDSRSRQASSTDSRNRQGPAVNHKDSRSRQNGPSNGKWRENNQGKKDWEKKKSPSMKKGWEHDDRFDNDYS</sequence>
<feature type="compositionally biased region" description="Polar residues" evidence="1">
    <location>
        <begin position="328"/>
        <end position="347"/>
    </location>
</feature>
<feature type="compositionally biased region" description="Low complexity" evidence="1">
    <location>
        <begin position="380"/>
        <end position="391"/>
    </location>
</feature>
<feature type="region of interest" description="Disordered" evidence="1">
    <location>
        <begin position="310"/>
        <end position="515"/>
    </location>
</feature>
<dbReference type="GO" id="GO:0006446">
    <property type="term" value="P:regulation of translational initiation"/>
    <property type="evidence" value="ECO:0007669"/>
    <property type="project" value="TreeGrafter"/>
</dbReference>
<dbReference type="PANTHER" id="PTHR23254:SF18">
    <property type="entry name" value="RE28271P"/>
    <property type="match status" value="1"/>
</dbReference>
<name>A0A9N9MH76_9CUCU</name>
<feature type="compositionally biased region" description="Low complexity" evidence="1">
    <location>
        <begin position="314"/>
        <end position="327"/>
    </location>
</feature>
<dbReference type="AlphaFoldDB" id="A0A9N9MH76"/>
<dbReference type="PANTHER" id="PTHR23254">
    <property type="entry name" value="EIF4G DOMAIN PROTEIN"/>
    <property type="match status" value="1"/>
</dbReference>
<accession>A0A9N9MH76</accession>
<protein>
    <recommendedName>
        <fullName evidence="4">CBP80/20-dependent translation initiation factor</fullName>
    </recommendedName>
</protein>
<dbReference type="EMBL" id="OU892287">
    <property type="protein sequence ID" value="CAG9762262.1"/>
    <property type="molecule type" value="Genomic_DNA"/>
</dbReference>